<evidence type="ECO:0000313" key="2">
    <source>
        <dbReference type="Proteomes" id="UP000032180"/>
    </source>
</evidence>
<reference evidence="2" key="2">
    <citation type="submission" date="2013-12" db="EMBL/GenBank/DDBJ databases">
        <authorList>
            <person name="Yu Y."/>
            <person name="Lee S."/>
            <person name="de Baynast K."/>
            <person name="Wissotski M."/>
            <person name="Liu L."/>
            <person name="Talag J."/>
            <person name="Goicoechea J."/>
            <person name="Angelova A."/>
            <person name="Jetty R."/>
            <person name="Kudrna D."/>
            <person name="Golser W."/>
            <person name="Rivera L."/>
            <person name="Zhang J."/>
            <person name="Wing R."/>
        </authorList>
    </citation>
    <scope>NUCLEOTIDE SEQUENCE</scope>
</reference>
<accession>A0A0D9XBY0</accession>
<keyword evidence="2" id="KW-1185">Reference proteome</keyword>
<protein>
    <submittedName>
        <fullName evidence="1">Uncharacterized protein</fullName>
    </submittedName>
</protein>
<evidence type="ECO:0000313" key="1">
    <source>
        <dbReference type="EnsemblPlants" id="LPERR09G02400.1"/>
    </source>
</evidence>
<reference evidence="1 2" key="1">
    <citation type="submission" date="2012-08" db="EMBL/GenBank/DDBJ databases">
        <title>Oryza genome evolution.</title>
        <authorList>
            <person name="Wing R.A."/>
        </authorList>
    </citation>
    <scope>NUCLEOTIDE SEQUENCE</scope>
</reference>
<proteinExistence type="predicted"/>
<dbReference type="HOGENOM" id="CLU_2430272_0_0_1"/>
<sequence>MLCPLANPFFFGCPISRRREEVSPSPSPSRLGGAAPPAIDLGFVWFPPPLLRLRVFVLHARSAVVAATVSSSCVSPSPPVVGASAFKCVTQ</sequence>
<reference evidence="1" key="3">
    <citation type="submission" date="2015-04" db="UniProtKB">
        <authorList>
            <consortium name="EnsemblPlants"/>
        </authorList>
    </citation>
    <scope>IDENTIFICATION</scope>
</reference>
<dbReference type="Proteomes" id="UP000032180">
    <property type="component" value="Chromosome 9"/>
</dbReference>
<name>A0A0D9XBY0_9ORYZ</name>
<dbReference type="AlphaFoldDB" id="A0A0D9XBY0"/>
<organism evidence="1 2">
    <name type="scientific">Leersia perrieri</name>
    <dbReference type="NCBI Taxonomy" id="77586"/>
    <lineage>
        <taxon>Eukaryota</taxon>
        <taxon>Viridiplantae</taxon>
        <taxon>Streptophyta</taxon>
        <taxon>Embryophyta</taxon>
        <taxon>Tracheophyta</taxon>
        <taxon>Spermatophyta</taxon>
        <taxon>Magnoliopsida</taxon>
        <taxon>Liliopsida</taxon>
        <taxon>Poales</taxon>
        <taxon>Poaceae</taxon>
        <taxon>BOP clade</taxon>
        <taxon>Oryzoideae</taxon>
        <taxon>Oryzeae</taxon>
        <taxon>Oryzinae</taxon>
        <taxon>Leersia</taxon>
    </lineage>
</organism>
<dbReference type="Gramene" id="LPERR09G02400.1">
    <property type="protein sequence ID" value="LPERR09G02400.1"/>
    <property type="gene ID" value="LPERR09G02400"/>
</dbReference>
<dbReference type="EnsemblPlants" id="LPERR09G02400.1">
    <property type="protein sequence ID" value="LPERR09G02400.1"/>
    <property type="gene ID" value="LPERR09G02400"/>
</dbReference>